<organism evidence="4 5">
    <name type="scientific">Onchocerca flexuosa</name>
    <dbReference type="NCBI Taxonomy" id="387005"/>
    <lineage>
        <taxon>Eukaryota</taxon>
        <taxon>Metazoa</taxon>
        <taxon>Ecdysozoa</taxon>
        <taxon>Nematoda</taxon>
        <taxon>Chromadorea</taxon>
        <taxon>Rhabditida</taxon>
        <taxon>Spirurina</taxon>
        <taxon>Spiruromorpha</taxon>
        <taxon>Filarioidea</taxon>
        <taxon>Onchocercidae</taxon>
        <taxon>Onchocerca</taxon>
    </lineage>
</organism>
<feature type="domain" description="Peptidase M24" evidence="3">
    <location>
        <begin position="36"/>
        <end position="228"/>
    </location>
</feature>
<dbReference type="PANTHER" id="PTHR10804:SF11">
    <property type="entry name" value="PROLIFERATION-ASSOCIATED PROTEIN 2G4"/>
    <property type="match status" value="1"/>
</dbReference>
<dbReference type="Gene3D" id="3.90.230.10">
    <property type="entry name" value="Creatinase/methionine aminopeptidase superfamily"/>
    <property type="match status" value="2"/>
</dbReference>
<dbReference type="InterPro" id="IPR036388">
    <property type="entry name" value="WH-like_DNA-bd_sf"/>
</dbReference>
<dbReference type="PANTHER" id="PTHR10804">
    <property type="entry name" value="PROTEASE FAMILY M24 METHIONYL AMINOPEPTIDASE, AMINOPEPTIDASE P"/>
    <property type="match status" value="1"/>
</dbReference>
<dbReference type="Gene3D" id="1.10.10.10">
    <property type="entry name" value="Winged helix-like DNA-binding domain superfamily/Winged helix DNA-binding domain"/>
    <property type="match status" value="1"/>
</dbReference>
<feature type="compositionally biased region" description="Basic and acidic residues" evidence="2">
    <location>
        <begin position="460"/>
        <end position="480"/>
    </location>
</feature>
<dbReference type="InterPro" id="IPR036390">
    <property type="entry name" value="WH_DNA-bd_sf"/>
</dbReference>
<evidence type="ECO:0000256" key="2">
    <source>
        <dbReference type="SAM" id="MobiDB-lite"/>
    </source>
</evidence>
<dbReference type="InterPro" id="IPR047113">
    <property type="entry name" value="PA2G4/ARX1"/>
</dbReference>
<evidence type="ECO:0000313" key="4">
    <source>
        <dbReference type="EMBL" id="OZC06231.1"/>
    </source>
</evidence>
<gene>
    <name evidence="4" type="ORF">X798_06786</name>
</gene>
<dbReference type="InterPro" id="IPR036005">
    <property type="entry name" value="Creatinase/aminopeptidase-like"/>
</dbReference>
<proteinExistence type="inferred from homology"/>
<comment type="similarity">
    <text evidence="1">Belongs to the peptidase M24 family.</text>
</comment>
<protein>
    <submittedName>
        <fullName evidence="4">DNA-binding protein</fullName>
    </submittedName>
</protein>
<feature type="region of interest" description="Disordered" evidence="2">
    <location>
        <begin position="1"/>
        <end position="20"/>
    </location>
</feature>
<feature type="compositionally biased region" description="Basic residues" evidence="2">
    <location>
        <begin position="418"/>
        <end position="427"/>
    </location>
</feature>
<dbReference type="Pfam" id="PF00557">
    <property type="entry name" value="Peptidase_M24"/>
    <property type="match status" value="1"/>
</dbReference>
<dbReference type="OrthoDB" id="5876363at2759"/>
<evidence type="ECO:0000256" key="1">
    <source>
        <dbReference type="ARBA" id="ARBA00007319"/>
    </source>
</evidence>
<feature type="compositionally biased region" description="Polar residues" evidence="2">
    <location>
        <begin position="449"/>
        <end position="459"/>
    </location>
</feature>
<dbReference type="AlphaFoldDB" id="A0A238BLF1"/>
<keyword evidence="5" id="KW-1185">Reference proteome</keyword>
<sequence length="480" mass="54307">MAEKGRPVSRSSISSDDEKSVMETPASDLVVTKYAMAADIVNAVLKELMSAIKDGVEVGEICDLGDRLMSERIAKVFKKEKDALKGIAMPTCISINNCVCHFSPLRSDPPVIIRDGQMVKIDLGAHIDGFIATTAHTIVVGASSVWLPSLACCFSDSENKIKGRRANVMLAAYNAMEAAIRMLRPGLYKNMEITDMIDKIANIYQVKPVENMLSHELRKNKIDGEKQIIQNPGEKQRSEMTKCSFEKFEVYAIDILMRKTRILDSRTTVYKKVDDLVYSLKVKASRYVEQFSFLFQPDPCSKSLSFKCFFFFFFCFRMFLSAAVNKYGLMPFTLRSFEDEKLAKMGVVECERHNLMRPYQVLYERDGEFVAQFKSTVLIMPNGLLKITGFPLDMNMLESDMKIEDQLITSLLNSSLKPKKAKKKPKTDKKDEADGAQKKDDVIEKQAHVETQNVDMKTQNMDKKSVPSNERDGVKAVRKN</sequence>
<dbReference type="EMBL" id="KZ270168">
    <property type="protein sequence ID" value="OZC06231.1"/>
    <property type="molecule type" value="Genomic_DNA"/>
</dbReference>
<feature type="region of interest" description="Disordered" evidence="2">
    <location>
        <begin position="418"/>
        <end position="480"/>
    </location>
</feature>
<dbReference type="InterPro" id="IPR000994">
    <property type="entry name" value="Pept_M24"/>
</dbReference>
<dbReference type="CDD" id="cd01089">
    <property type="entry name" value="PA2G4-like"/>
    <property type="match status" value="1"/>
</dbReference>
<reference evidence="4 5" key="1">
    <citation type="submission" date="2015-12" db="EMBL/GenBank/DDBJ databases">
        <title>Draft genome of the nematode, Onchocerca flexuosa.</title>
        <authorList>
            <person name="Mitreva M."/>
        </authorList>
    </citation>
    <scope>NUCLEOTIDE SEQUENCE [LARGE SCALE GENOMIC DNA]</scope>
    <source>
        <strain evidence="4">Red Deer</strain>
    </source>
</reference>
<feature type="compositionally biased region" description="Basic and acidic residues" evidence="2">
    <location>
        <begin position="428"/>
        <end position="448"/>
    </location>
</feature>
<dbReference type="SUPFAM" id="SSF55920">
    <property type="entry name" value="Creatinase/aminopeptidase"/>
    <property type="match status" value="1"/>
</dbReference>
<evidence type="ECO:0000313" key="5">
    <source>
        <dbReference type="Proteomes" id="UP000242913"/>
    </source>
</evidence>
<evidence type="ECO:0000259" key="3">
    <source>
        <dbReference type="Pfam" id="PF00557"/>
    </source>
</evidence>
<dbReference type="GO" id="GO:0003677">
    <property type="term" value="F:DNA binding"/>
    <property type="evidence" value="ECO:0007669"/>
    <property type="project" value="UniProtKB-KW"/>
</dbReference>
<dbReference type="SUPFAM" id="SSF46785">
    <property type="entry name" value="Winged helix' DNA-binding domain"/>
    <property type="match status" value="1"/>
</dbReference>
<dbReference type="Proteomes" id="UP000242913">
    <property type="component" value="Unassembled WGS sequence"/>
</dbReference>
<name>A0A238BLF1_9BILA</name>
<keyword evidence="4" id="KW-0238">DNA-binding</keyword>
<accession>A0A238BLF1</accession>